<dbReference type="RefSeq" id="WP_155693712.1">
    <property type="nucleotide sequence ID" value="NZ_BAAAFQ010000005.1"/>
</dbReference>
<name>A0A6N8F726_9GAMM</name>
<dbReference type="OrthoDB" id="5604578at2"/>
<proteinExistence type="predicted"/>
<evidence type="ECO:0000313" key="1">
    <source>
        <dbReference type="EMBL" id="MUH71199.1"/>
    </source>
</evidence>
<accession>A0A6N8F726</accession>
<dbReference type="Pfam" id="PF11697">
    <property type="entry name" value="DUF3293"/>
    <property type="match status" value="1"/>
</dbReference>
<dbReference type="AlphaFoldDB" id="A0A6N8F726"/>
<organism evidence="1 2">
    <name type="scientific">Psychrosphaera haliotis</name>
    <dbReference type="NCBI Taxonomy" id="555083"/>
    <lineage>
        <taxon>Bacteria</taxon>
        <taxon>Pseudomonadati</taxon>
        <taxon>Pseudomonadota</taxon>
        <taxon>Gammaproteobacteria</taxon>
        <taxon>Alteromonadales</taxon>
        <taxon>Pseudoalteromonadaceae</taxon>
        <taxon>Psychrosphaera</taxon>
    </lineage>
</organism>
<dbReference type="Proteomes" id="UP000439994">
    <property type="component" value="Unassembled WGS sequence"/>
</dbReference>
<keyword evidence="2" id="KW-1185">Reference proteome</keyword>
<sequence length="136" mass="15197">MSLESSELINLYSETVFCFTGEASEIPNPCAIITAYNPKSKLFSDKHNKTANDALEQDISEVYYLPVDGASIDKTHQEPSFMVQISKPAAVGLAEKYNQNAIYWLEGDDLHIVPVLMEGDEISIGSFQRRVQSNDY</sequence>
<evidence type="ECO:0000313" key="2">
    <source>
        <dbReference type="Proteomes" id="UP000439994"/>
    </source>
</evidence>
<dbReference type="EMBL" id="WOCD01000001">
    <property type="protein sequence ID" value="MUH71199.1"/>
    <property type="molecule type" value="Genomic_DNA"/>
</dbReference>
<reference evidence="1 2" key="1">
    <citation type="submission" date="2019-11" db="EMBL/GenBank/DDBJ databases">
        <title>P. haliotis isolates from Z. marina roots.</title>
        <authorList>
            <person name="Cohen M."/>
            <person name="Jospin G."/>
            <person name="Eisen J.A."/>
            <person name="Coil D.A."/>
        </authorList>
    </citation>
    <scope>NUCLEOTIDE SEQUENCE [LARGE SCALE GENOMIC DNA]</scope>
    <source>
        <strain evidence="1 2">UCD-MCMsp1aY</strain>
    </source>
</reference>
<protein>
    <submittedName>
        <fullName evidence="1">DUF3293 domain-containing protein</fullName>
    </submittedName>
</protein>
<dbReference type="InterPro" id="IPR021710">
    <property type="entry name" value="DUF3293"/>
</dbReference>
<gene>
    <name evidence="1" type="ORF">GNP35_01055</name>
</gene>
<comment type="caution">
    <text evidence="1">The sequence shown here is derived from an EMBL/GenBank/DDBJ whole genome shotgun (WGS) entry which is preliminary data.</text>
</comment>